<name>A0A0G8DCN8_BACCE</name>
<sequence>MKRGITVDILDGHANDNLLWKVLKPINIASFNWRVGNEESYLIARGGLDEALFPEEPSVVEGLELKRLVKDNIYYLIFADLKAYPKGEIVLDIETYEEFMESKCEIVVLVADGQYIQIYAKDQKAIELMYENARNQGFYVEYVTDENDGRTRLSV</sequence>
<organism evidence="1 2">
    <name type="scientific">Bacillus cereus</name>
    <dbReference type="NCBI Taxonomy" id="1396"/>
    <lineage>
        <taxon>Bacteria</taxon>
        <taxon>Bacillati</taxon>
        <taxon>Bacillota</taxon>
        <taxon>Bacilli</taxon>
        <taxon>Bacillales</taxon>
        <taxon>Bacillaceae</taxon>
        <taxon>Bacillus</taxon>
        <taxon>Bacillus cereus group</taxon>
    </lineage>
</organism>
<dbReference type="Pfam" id="PF10903">
    <property type="entry name" value="DUF2691"/>
    <property type="match status" value="1"/>
</dbReference>
<dbReference type="EMBL" id="LOMT01000133">
    <property type="protein sequence ID" value="KXX87796.1"/>
    <property type="molecule type" value="Genomic_DNA"/>
</dbReference>
<dbReference type="PATRIC" id="fig|1396.432.peg.1765"/>
<evidence type="ECO:0000313" key="1">
    <source>
        <dbReference type="EMBL" id="KXX87796.1"/>
    </source>
</evidence>
<reference evidence="1 2" key="1">
    <citation type="submission" date="2015-12" db="EMBL/GenBank/DDBJ databases">
        <title>Bacillus cereus Group isolate.</title>
        <authorList>
            <person name="Kovac J."/>
        </authorList>
    </citation>
    <scope>NUCLEOTIDE SEQUENCE [LARGE SCALE GENOMIC DNA]</scope>
    <source>
        <strain evidence="1 2">FSL W8-0275</strain>
    </source>
</reference>
<dbReference type="InterPro" id="IPR020216">
    <property type="entry name" value="Uncharacterised_YncE"/>
</dbReference>
<gene>
    <name evidence="1" type="ORF">AT274_24560</name>
</gene>
<evidence type="ECO:0000313" key="2">
    <source>
        <dbReference type="Proteomes" id="UP000075591"/>
    </source>
</evidence>
<proteinExistence type="predicted"/>
<accession>A0A0G8DCN8</accession>
<evidence type="ECO:0008006" key="3">
    <source>
        <dbReference type="Google" id="ProtNLM"/>
    </source>
</evidence>
<dbReference type="Proteomes" id="UP000075591">
    <property type="component" value="Unassembled WGS sequence"/>
</dbReference>
<comment type="caution">
    <text evidence="1">The sequence shown here is derived from an EMBL/GenBank/DDBJ whole genome shotgun (WGS) entry which is preliminary data.</text>
</comment>
<dbReference type="RefSeq" id="WP_017561734.1">
    <property type="nucleotide sequence ID" value="NZ_JARPVK010000002.1"/>
</dbReference>
<dbReference type="AlphaFoldDB" id="A0A0G8DCN8"/>
<protein>
    <recommendedName>
        <fullName evidence="3">DUF2691 domain-containing protein</fullName>
    </recommendedName>
</protein>